<feature type="transmembrane region" description="Helical" evidence="6">
    <location>
        <begin position="273"/>
        <end position="294"/>
    </location>
</feature>
<gene>
    <name evidence="8" type="ORF">SAMN04488242_0287</name>
</gene>
<keyword evidence="9" id="KW-1185">Reference proteome</keyword>
<organism evidence="8 9">
    <name type="scientific">Tessaracoccus oleiagri</name>
    <dbReference type="NCBI Taxonomy" id="686624"/>
    <lineage>
        <taxon>Bacteria</taxon>
        <taxon>Bacillati</taxon>
        <taxon>Actinomycetota</taxon>
        <taxon>Actinomycetes</taxon>
        <taxon>Propionibacteriales</taxon>
        <taxon>Propionibacteriaceae</taxon>
        <taxon>Tessaracoccus</taxon>
    </lineage>
</organism>
<keyword evidence="4 6" id="KW-1133">Transmembrane helix</keyword>
<feature type="transmembrane region" description="Helical" evidence="6">
    <location>
        <begin position="213"/>
        <end position="235"/>
    </location>
</feature>
<reference evidence="8 9" key="1">
    <citation type="submission" date="2016-10" db="EMBL/GenBank/DDBJ databases">
        <authorList>
            <person name="de Groot N.N."/>
        </authorList>
    </citation>
    <scope>NUCLEOTIDE SEQUENCE [LARGE SCALE GENOMIC DNA]</scope>
    <source>
        <strain evidence="8 9">CGMCC 1.9159</strain>
    </source>
</reference>
<dbReference type="PANTHER" id="PTHR32322:SF2">
    <property type="entry name" value="EAMA DOMAIN-CONTAINING PROTEIN"/>
    <property type="match status" value="1"/>
</dbReference>
<evidence type="ECO:0000313" key="8">
    <source>
        <dbReference type="EMBL" id="SDL11914.1"/>
    </source>
</evidence>
<evidence type="ECO:0000313" key="9">
    <source>
        <dbReference type="Proteomes" id="UP000199475"/>
    </source>
</evidence>
<dbReference type="SUPFAM" id="SSF103481">
    <property type="entry name" value="Multidrug resistance efflux transporter EmrE"/>
    <property type="match status" value="2"/>
</dbReference>
<evidence type="ECO:0000256" key="4">
    <source>
        <dbReference type="ARBA" id="ARBA00022989"/>
    </source>
</evidence>
<evidence type="ECO:0000259" key="7">
    <source>
        <dbReference type="Pfam" id="PF00892"/>
    </source>
</evidence>
<dbReference type="InterPro" id="IPR000620">
    <property type="entry name" value="EamA_dom"/>
</dbReference>
<feature type="transmembrane region" description="Helical" evidence="6">
    <location>
        <begin position="21"/>
        <end position="40"/>
    </location>
</feature>
<evidence type="ECO:0000256" key="5">
    <source>
        <dbReference type="ARBA" id="ARBA00023136"/>
    </source>
</evidence>
<feature type="transmembrane region" description="Helical" evidence="6">
    <location>
        <begin position="83"/>
        <end position="101"/>
    </location>
</feature>
<evidence type="ECO:0000256" key="6">
    <source>
        <dbReference type="SAM" id="Phobius"/>
    </source>
</evidence>
<dbReference type="Gene3D" id="1.10.3730.20">
    <property type="match status" value="1"/>
</dbReference>
<dbReference type="InterPro" id="IPR050638">
    <property type="entry name" value="AA-Vitamin_Transporters"/>
</dbReference>
<sequence length="310" mass="31950">MVHCQTITRLAVVSSPQRPSPFTVGVLLLVVGAVSVQLGAAIGTSVIPAIGVLGIVLARYLVQAAVHVPVAWRQLRRTSASDWRWGLLVAVPLLSMNGSIYMAFSHIGVGLSVTIELLGPIALAAVTARTWPGWVGAGLALVGMVLVTGPTGSATGPGVVWAVVAAVSWALYLVAVRVAGQRLPGLVPSAMASLIGLAVLVPSNLLFNADARLTWTVFALAFTAGLLSSALPYAFDMIALRRLPMNVASTMMSLNPVMAVMWGAIILGERLGLSESVGLVIIATANVLVVRAAARARARARAAVATATSG</sequence>
<feature type="transmembrane region" description="Helical" evidence="6">
    <location>
        <begin position="107"/>
        <end position="126"/>
    </location>
</feature>
<dbReference type="AlphaFoldDB" id="A0A1G9HGR1"/>
<comment type="subcellular location">
    <subcellularLocation>
        <location evidence="1">Membrane</location>
        <topology evidence="1">Multi-pass membrane protein</topology>
    </subcellularLocation>
</comment>
<dbReference type="STRING" id="686624.SAMN04488242_0287"/>
<dbReference type="GO" id="GO:0016020">
    <property type="term" value="C:membrane"/>
    <property type="evidence" value="ECO:0007669"/>
    <property type="project" value="UniProtKB-SubCell"/>
</dbReference>
<name>A0A1G9HGR1_9ACTN</name>
<dbReference type="EMBL" id="FNGP01000001">
    <property type="protein sequence ID" value="SDL11914.1"/>
    <property type="molecule type" value="Genomic_DNA"/>
</dbReference>
<feature type="transmembrane region" description="Helical" evidence="6">
    <location>
        <begin position="133"/>
        <end position="152"/>
    </location>
</feature>
<feature type="domain" description="EamA" evidence="7">
    <location>
        <begin position="157"/>
        <end position="290"/>
    </location>
</feature>
<evidence type="ECO:0000256" key="1">
    <source>
        <dbReference type="ARBA" id="ARBA00004141"/>
    </source>
</evidence>
<dbReference type="InterPro" id="IPR037185">
    <property type="entry name" value="EmrE-like"/>
</dbReference>
<proteinExistence type="inferred from homology"/>
<feature type="transmembrane region" description="Helical" evidence="6">
    <location>
        <begin position="158"/>
        <end position="179"/>
    </location>
</feature>
<evidence type="ECO:0000256" key="2">
    <source>
        <dbReference type="ARBA" id="ARBA00007362"/>
    </source>
</evidence>
<evidence type="ECO:0000256" key="3">
    <source>
        <dbReference type="ARBA" id="ARBA00022692"/>
    </source>
</evidence>
<feature type="transmembrane region" description="Helical" evidence="6">
    <location>
        <begin position="46"/>
        <end position="62"/>
    </location>
</feature>
<dbReference type="Pfam" id="PF00892">
    <property type="entry name" value="EamA"/>
    <property type="match status" value="1"/>
</dbReference>
<dbReference type="Proteomes" id="UP000199475">
    <property type="component" value="Unassembled WGS sequence"/>
</dbReference>
<protein>
    <submittedName>
        <fullName evidence="8">Inner membrane transporter RhtA</fullName>
    </submittedName>
</protein>
<keyword evidence="5 6" id="KW-0472">Membrane</keyword>
<accession>A0A1G9HGR1</accession>
<comment type="similarity">
    <text evidence="2">Belongs to the EamA transporter family.</text>
</comment>
<dbReference type="PANTHER" id="PTHR32322">
    <property type="entry name" value="INNER MEMBRANE TRANSPORTER"/>
    <property type="match status" value="1"/>
</dbReference>
<feature type="transmembrane region" description="Helical" evidence="6">
    <location>
        <begin position="247"/>
        <end position="267"/>
    </location>
</feature>
<keyword evidence="3 6" id="KW-0812">Transmembrane</keyword>
<feature type="transmembrane region" description="Helical" evidence="6">
    <location>
        <begin position="186"/>
        <end position="207"/>
    </location>
</feature>